<feature type="domain" description="DUF6535" evidence="3">
    <location>
        <begin position="70"/>
        <end position="247"/>
    </location>
</feature>
<organism evidence="4 5">
    <name type="scientific">Multifurca ochricompacta</name>
    <dbReference type="NCBI Taxonomy" id="376703"/>
    <lineage>
        <taxon>Eukaryota</taxon>
        <taxon>Fungi</taxon>
        <taxon>Dikarya</taxon>
        <taxon>Basidiomycota</taxon>
        <taxon>Agaricomycotina</taxon>
        <taxon>Agaricomycetes</taxon>
        <taxon>Russulales</taxon>
        <taxon>Russulaceae</taxon>
        <taxon>Multifurca</taxon>
    </lineage>
</organism>
<keyword evidence="2" id="KW-0472">Membrane</keyword>
<dbReference type="Proteomes" id="UP001203297">
    <property type="component" value="Unassembled WGS sequence"/>
</dbReference>
<feature type="transmembrane region" description="Helical" evidence="2">
    <location>
        <begin position="223"/>
        <end position="249"/>
    </location>
</feature>
<proteinExistence type="predicted"/>
<feature type="transmembrane region" description="Helical" evidence="2">
    <location>
        <begin position="149"/>
        <end position="171"/>
    </location>
</feature>
<protein>
    <recommendedName>
        <fullName evidence="3">DUF6535 domain-containing protein</fullName>
    </recommendedName>
</protein>
<gene>
    <name evidence="4" type="ORF">B0F90DRAFT_306958</name>
</gene>
<feature type="transmembrane region" description="Helical" evidence="2">
    <location>
        <begin position="78"/>
        <end position="100"/>
    </location>
</feature>
<feature type="transmembrane region" description="Helical" evidence="2">
    <location>
        <begin position="255"/>
        <end position="274"/>
    </location>
</feature>
<accession>A0AAD4M5N5</accession>
<feature type="region of interest" description="Disordered" evidence="1">
    <location>
        <begin position="1"/>
        <end position="56"/>
    </location>
</feature>
<evidence type="ECO:0000256" key="2">
    <source>
        <dbReference type="SAM" id="Phobius"/>
    </source>
</evidence>
<sequence length="277" mass="30247">MSRFSGRDFNLRSIPTGGVITDVDERHPPPNPPQRASLNQVATQSESDSRDGSGVSFSMYLERSSEEIRMEAIRKADIDGLIVFAALLASTVAIFTGVSVQGLKPDPRDVSAFYLAKAYHHLANAKGVPISVPATVPPDPSNFSPSRTIVWVNVCWFLSLAVSLTCILLALSPQQWARRYSNVASQLRSAYQGRITGAREFAGAGVEELNVVRFPRRRLSPGVLRTLSTLLRISHILFFAGIAILLFILTADFGIAQSFILTTASVACPVLCFWHTI</sequence>
<evidence type="ECO:0000313" key="4">
    <source>
        <dbReference type="EMBL" id="KAI0301521.1"/>
    </source>
</evidence>
<evidence type="ECO:0000313" key="5">
    <source>
        <dbReference type="Proteomes" id="UP001203297"/>
    </source>
</evidence>
<dbReference type="Pfam" id="PF20153">
    <property type="entry name" value="DUF6535"/>
    <property type="match status" value="1"/>
</dbReference>
<comment type="caution">
    <text evidence="4">The sequence shown here is derived from an EMBL/GenBank/DDBJ whole genome shotgun (WGS) entry which is preliminary data.</text>
</comment>
<feature type="compositionally biased region" description="Basic and acidic residues" evidence="1">
    <location>
        <begin position="1"/>
        <end position="10"/>
    </location>
</feature>
<keyword evidence="2" id="KW-1133">Transmembrane helix</keyword>
<evidence type="ECO:0000256" key="1">
    <source>
        <dbReference type="SAM" id="MobiDB-lite"/>
    </source>
</evidence>
<keyword evidence="2" id="KW-0812">Transmembrane</keyword>
<name>A0AAD4M5N5_9AGAM</name>
<feature type="compositionally biased region" description="Polar residues" evidence="1">
    <location>
        <begin position="34"/>
        <end position="46"/>
    </location>
</feature>
<evidence type="ECO:0000259" key="3">
    <source>
        <dbReference type="Pfam" id="PF20153"/>
    </source>
</evidence>
<dbReference type="AlphaFoldDB" id="A0AAD4M5N5"/>
<keyword evidence="5" id="KW-1185">Reference proteome</keyword>
<dbReference type="EMBL" id="WTXG01000014">
    <property type="protein sequence ID" value="KAI0301521.1"/>
    <property type="molecule type" value="Genomic_DNA"/>
</dbReference>
<dbReference type="InterPro" id="IPR045338">
    <property type="entry name" value="DUF6535"/>
</dbReference>
<reference evidence="4" key="1">
    <citation type="journal article" date="2022" name="New Phytol.">
        <title>Evolutionary transition to the ectomycorrhizal habit in the genomes of a hyperdiverse lineage of mushroom-forming fungi.</title>
        <authorList>
            <person name="Looney B."/>
            <person name="Miyauchi S."/>
            <person name="Morin E."/>
            <person name="Drula E."/>
            <person name="Courty P.E."/>
            <person name="Kohler A."/>
            <person name="Kuo A."/>
            <person name="LaButti K."/>
            <person name="Pangilinan J."/>
            <person name="Lipzen A."/>
            <person name="Riley R."/>
            <person name="Andreopoulos W."/>
            <person name="He G."/>
            <person name="Johnson J."/>
            <person name="Nolan M."/>
            <person name="Tritt A."/>
            <person name="Barry K.W."/>
            <person name="Grigoriev I.V."/>
            <person name="Nagy L.G."/>
            <person name="Hibbett D."/>
            <person name="Henrissat B."/>
            <person name="Matheny P.B."/>
            <person name="Labbe J."/>
            <person name="Martin F.M."/>
        </authorList>
    </citation>
    <scope>NUCLEOTIDE SEQUENCE</scope>
    <source>
        <strain evidence="4">BPL690</strain>
    </source>
</reference>